<feature type="non-terminal residue" evidence="3">
    <location>
        <position position="106"/>
    </location>
</feature>
<dbReference type="InterPro" id="IPR007110">
    <property type="entry name" value="Ig-like_dom"/>
</dbReference>
<protein>
    <recommendedName>
        <fullName evidence="2">Ig-like domain-containing protein</fullName>
    </recommendedName>
</protein>
<dbReference type="InterPro" id="IPR003599">
    <property type="entry name" value="Ig_sub"/>
</dbReference>
<dbReference type="Proteomes" id="UP001159428">
    <property type="component" value="Unassembled WGS sequence"/>
</dbReference>
<proteinExistence type="predicted"/>
<evidence type="ECO:0000313" key="4">
    <source>
        <dbReference type="Proteomes" id="UP001159428"/>
    </source>
</evidence>
<dbReference type="GO" id="GO:0070593">
    <property type="term" value="P:dendrite self-avoidance"/>
    <property type="evidence" value="ECO:0007669"/>
    <property type="project" value="TreeGrafter"/>
</dbReference>
<gene>
    <name evidence="3" type="ORF">PMEA_00032793</name>
</gene>
<dbReference type="GO" id="GO:0098632">
    <property type="term" value="F:cell-cell adhesion mediator activity"/>
    <property type="evidence" value="ECO:0007669"/>
    <property type="project" value="TreeGrafter"/>
</dbReference>
<dbReference type="Gene3D" id="2.60.40.10">
    <property type="entry name" value="Immunoglobulins"/>
    <property type="match status" value="1"/>
</dbReference>
<keyword evidence="1" id="KW-0393">Immunoglobulin domain</keyword>
<comment type="caution">
    <text evidence="3">The sequence shown here is derived from an EMBL/GenBank/DDBJ whole genome shotgun (WGS) entry which is preliminary data.</text>
</comment>
<dbReference type="Pfam" id="PF13927">
    <property type="entry name" value="Ig_3"/>
    <property type="match status" value="1"/>
</dbReference>
<dbReference type="SMART" id="SM00408">
    <property type="entry name" value="IGc2"/>
    <property type="match status" value="1"/>
</dbReference>
<organism evidence="3 4">
    <name type="scientific">Pocillopora meandrina</name>
    <dbReference type="NCBI Taxonomy" id="46732"/>
    <lineage>
        <taxon>Eukaryota</taxon>
        <taxon>Metazoa</taxon>
        <taxon>Cnidaria</taxon>
        <taxon>Anthozoa</taxon>
        <taxon>Hexacorallia</taxon>
        <taxon>Scleractinia</taxon>
        <taxon>Astrocoeniina</taxon>
        <taxon>Pocilloporidae</taxon>
        <taxon>Pocillopora</taxon>
    </lineage>
</organism>
<sequence length="106" mass="11694">MFSHFYLTVRPVHKKNSLSSNQTVLEGRTATFYCLTEAFPTATTNIWFKDGNEISNSQDFETLKISDTESRLTIKNATKGSAGQYSCDGTNAVGTGDRKSAFLLVN</sequence>
<dbReference type="GO" id="GO:0007156">
    <property type="term" value="P:homophilic cell adhesion via plasma membrane adhesion molecules"/>
    <property type="evidence" value="ECO:0007669"/>
    <property type="project" value="TreeGrafter"/>
</dbReference>
<dbReference type="EMBL" id="CALNXJ010000079">
    <property type="protein sequence ID" value="CAH3161317.1"/>
    <property type="molecule type" value="Genomic_DNA"/>
</dbReference>
<evidence type="ECO:0000259" key="2">
    <source>
        <dbReference type="PROSITE" id="PS50835"/>
    </source>
</evidence>
<dbReference type="InterPro" id="IPR003598">
    <property type="entry name" value="Ig_sub2"/>
</dbReference>
<dbReference type="AlphaFoldDB" id="A0AAU9XYN9"/>
<dbReference type="GO" id="GO:0007411">
    <property type="term" value="P:axon guidance"/>
    <property type="evidence" value="ECO:0007669"/>
    <property type="project" value="TreeGrafter"/>
</dbReference>
<dbReference type="GO" id="GO:0005886">
    <property type="term" value="C:plasma membrane"/>
    <property type="evidence" value="ECO:0007669"/>
    <property type="project" value="TreeGrafter"/>
</dbReference>
<keyword evidence="4" id="KW-1185">Reference proteome</keyword>
<dbReference type="SMART" id="SM00409">
    <property type="entry name" value="IG"/>
    <property type="match status" value="1"/>
</dbReference>
<evidence type="ECO:0000313" key="3">
    <source>
        <dbReference type="EMBL" id="CAH3161317.1"/>
    </source>
</evidence>
<dbReference type="InterPro" id="IPR013783">
    <property type="entry name" value="Ig-like_fold"/>
</dbReference>
<dbReference type="PANTHER" id="PTHR10075">
    <property type="entry name" value="BASIGIN RELATED"/>
    <property type="match status" value="1"/>
</dbReference>
<name>A0AAU9XYN9_9CNID</name>
<dbReference type="PANTHER" id="PTHR10075:SF101">
    <property type="entry name" value="ZWEI IG DOMAIN PROTEIN ZIG-3"/>
    <property type="match status" value="1"/>
</dbReference>
<accession>A0AAU9XYN9</accession>
<dbReference type="PROSITE" id="PS50835">
    <property type="entry name" value="IG_LIKE"/>
    <property type="match status" value="1"/>
</dbReference>
<evidence type="ECO:0000256" key="1">
    <source>
        <dbReference type="ARBA" id="ARBA00023319"/>
    </source>
</evidence>
<feature type="domain" description="Ig-like" evidence="2">
    <location>
        <begin position="11"/>
        <end position="104"/>
    </location>
</feature>
<dbReference type="SUPFAM" id="SSF48726">
    <property type="entry name" value="Immunoglobulin"/>
    <property type="match status" value="1"/>
</dbReference>
<dbReference type="InterPro" id="IPR036179">
    <property type="entry name" value="Ig-like_dom_sf"/>
</dbReference>
<dbReference type="GO" id="GO:0030424">
    <property type="term" value="C:axon"/>
    <property type="evidence" value="ECO:0007669"/>
    <property type="project" value="TreeGrafter"/>
</dbReference>
<reference evidence="3 4" key="1">
    <citation type="submission" date="2022-05" db="EMBL/GenBank/DDBJ databases">
        <authorList>
            <consortium name="Genoscope - CEA"/>
            <person name="William W."/>
        </authorList>
    </citation>
    <scope>NUCLEOTIDE SEQUENCE [LARGE SCALE GENOMIC DNA]</scope>
</reference>